<feature type="region of interest" description="Disordered" evidence="7">
    <location>
        <begin position="119"/>
        <end position="200"/>
    </location>
</feature>
<dbReference type="InterPro" id="IPR005635">
    <property type="entry name" value="Inner_centromere_prot_ARK-bd"/>
</dbReference>
<feature type="compositionally biased region" description="Low complexity" evidence="7">
    <location>
        <begin position="325"/>
        <end position="335"/>
    </location>
</feature>
<feature type="domain" description="Inner centromere protein ARK-binding" evidence="8">
    <location>
        <begin position="381"/>
        <end position="426"/>
    </location>
</feature>
<comment type="subcellular location">
    <subcellularLocation>
        <location evidence="2">Cytoplasm</location>
        <location evidence="2">Cytoskeleton</location>
        <location evidence="2">Spindle</location>
    </subcellularLocation>
    <subcellularLocation>
        <location evidence="1">Nucleus</location>
    </subcellularLocation>
</comment>
<evidence type="ECO:0000259" key="8">
    <source>
        <dbReference type="Pfam" id="PF03941"/>
    </source>
</evidence>
<dbReference type="Proteomes" id="UP000054107">
    <property type="component" value="Unassembled WGS sequence"/>
</dbReference>
<dbReference type="Pfam" id="PF03941">
    <property type="entry name" value="INCENP_ARK-bind"/>
    <property type="match status" value="1"/>
</dbReference>
<sequence length="463" mass="51688">MSKKTKKGYLWVFDQQDKWENITSDKMSQLEEAKAAHLSWFDTHATVSELLALRKPDSKRRRESTTEAETGAAVGQAAPIANTPYVAEDSAENINNENELQAVDMERALDVQKVAPDIQENAIDEPVQEAHEPAEDRMEEEDVAGPAHNQAEESLNPQNDKTSGKANAAETQAESVDKIDSVTASSPTPEPGSSAELNQDTTKDIQEEQPFIHSILDDFDEQEDEIQVVVSARNRITEAKDTTNPASYSPLQTFPLSHSKTSTLIHNSTTTTTRHRSAFMDKLFKLTRPSLKKAALPTPSPSTSCTANKNDSHSNHPNIITKRPSSTSSVVSSSSYKSALPIQTSDIVPEPRFKRPSTLQKLVEHDLSTVEEVNEPSETRNPAEEDTSFEIPAWARDPLGLENQLRMQSKMDPDTIFGRLPPLDLRGKCSRIRLNYNALLTLSVCFHRHLFLLYMRKPYTQLR</sequence>
<evidence type="ECO:0000256" key="5">
    <source>
        <dbReference type="ARBA" id="ARBA00023212"/>
    </source>
</evidence>
<dbReference type="AlphaFoldDB" id="A0A0B7NWN1"/>
<keyword evidence="5" id="KW-0206">Cytoskeleton</keyword>
<accession>A0A0B7NWN1</accession>
<evidence type="ECO:0000256" key="3">
    <source>
        <dbReference type="ARBA" id="ARBA00010042"/>
    </source>
</evidence>
<keyword evidence="6" id="KW-0539">Nucleus</keyword>
<comment type="similarity">
    <text evidence="3">Belongs to the INCENP family.</text>
</comment>
<feature type="region of interest" description="Disordered" evidence="7">
    <location>
        <begin position="364"/>
        <end position="387"/>
    </location>
</feature>
<evidence type="ECO:0000256" key="7">
    <source>
        <dbReference type="SAM" id="MobiDB-lite"/>
    </source>
</evidence>
<reference evidence="9 10" key="1">
    <citation type="submission" date="2014-09" db="EMBL/GenBank/DDBJ databases">
        <authorList>
            <person name="Ellenberger Sabrina"/>
        </authorList>
    </citation>
    <scope>NUCLEOTIDE SEQUENCE [LARGE SCALE GENOMIC DNA]</scope>
    <source>
        <strain evidence="9 10">CBS 412.66</strain>
    </source>
</reference>
<organism evidence="9 10">
    <name type="scientific">Parasitella parasitica</name>
    <dbReference type="NCBI Taxonomy" id="35722"/>
    <lineage>
        <taxon>Eukaryota</taxon>
        <taxon>Fungi</taxon>
        <taxon>Fungi incertae sedis</taxon>
        <taxon>Mucoromycota</taxon>
        <taxon>Mucoromycotina</taxon>
        <taxon>Mucoromycetes</taxon>
        <taxon>Mucorales</taxon>
        <taxon>Mucorineae</taxon>
        <taxon>Mucoraceae</taxon>
        <taxon>Parasitella</taxon>
    </lineage>
</organism>
<feature type="region of interest" description="Disordered" evidence="7">
    <location>
        <begin position="54"/>
        <end position="80"/>
    </location>
</feature>
<gene>
    <name evidence="9" type="primary">PARPA_14356.1 scaffold 50072</name>
</gene>
<protein>
    <recommendedName>
        <fullName evidence="8">Inner centromere protein ARK-binding domain-containing protein</fullName>
    </recommendedName>
</protein>
<proteinExistence type="inferred from homology"/>
<dbReference type="GO" id="GO:0005634">
    <property type="term" value="C:nucleus"/>
    <property type="evidence" value="ECO:0007669"/>
    <property type="project" value="UniProtKB-SubCell"/>
</dbReference>
<evidence type="ECO:0000256" key="2">
    <source>
        <dbReference type="ARBA" id="ARBA00004186"/>
    </source>
</evidence>
<evidence type="ECO:0000256" key="4">
    <source>
        <dbReference type="ARBA" id="ARBA00022490"/>
    </source>
</evidence>
<dbReference type="EMBL" id="LN734204">
    <property type="protein sequence ID" value="CEP20035.1"/>
    <property type="molecule type" value="Genomic_DNA"/>
</dbReference>
<evidence type="ECO:0000313" key="10">
    <source>
        <dbReference type="Proteomes" id="UP000054107"/>
    </source>
</evidence>
<dbReference type="STRING" id="35722.A0A0B7NWN1"/>
<dbReference type="OrthoDB" id="6123at2759"/>
<keyword evidence="10" id="KW-1185">Reference proteome</keyword>
<feature type="compositionally biased region" description="Polar residues" evidence="7">
    <location>
        <begin position="152"/>
        <end position="174"/>
    </location>
</feature>
<evidence type="ECO:0000313" key="9">
    <source>
        <dbReference type="EMBL" id="CEP20035.1"/>
    </source>
</evidence>
<evidence type="ECO:0000256" key="1">
    <source>
        <dbReference type="ARBA" id="ARBA00004123"/>
    </source>
</evidence>
<evidence type="ECO:0000256" key="6">
    <source>
        <dbReference type="ARBA" id="ARBA00023242"/>
    </source>
</evidence>
<dbReference type="GO" id="GO:0005819">
    <property type="term" value="C:spindle"/>
    <property type="evidence" value="ECO:0007669"/>
    <property type="project" value="UniProtKB-SubCell"/>
</dbReference>
<name>A0A0B7NWN1_9FUNG</name>
<keyword evidence="4" id="KW-0963">Cytoplasm</keyword>
<feature type="region of interest" description="Disordered" evidence="7">
    <location>
        <begin position="292"/>
        <end position="335"/>
    </location>
</feature>